<comment type="caution">
    <text evidence="1">The sequence shown here is derived from an EMBL/GenBank/DDBJ whole genome shotgun (WGS) entry which is preliminary data.</text>
</comment>
<proteinExistence type="predicted"/>
<organism evidence="1 2">
    <name type="scientific">Laspinema palackyanum D2a</name>
    <dbReference type="NCBI Taxonomy" id="2953684"/>
    <lineage>
        <taxon>Bacteria</taxon>
        <taxon>Bacillati</taxon>
        <taxon>Cyanobacteriota</taxon>
        <taxon>Cyanophyceae</taxon>
        <taxon>Oscillatoriophycideae</taxon>
        <taxon>Oscillatoriales</taxon>
        <taxon>Laspinemataceae</taxon>
        <taxon>Laspinema</taxon>
        <taxon>Laspinema palackyanum</taxon>
    </lineage>
</organism>
<evidence type="ECO:0000313" key="2">
    <source>
        <dbReference type="Proteomes" id="UP001525890"/>
    </source>
</evidence>
<gene>
    <name evidence="1" type="ORF">NG799_08625</name>
</gene>
<sequence length="216" mass="24650">MGLTSELRWFYPGAPPEAIAHWFKTQCPQQGPVNPETRDDLYLFTPDCDYLNIKWRQDRLEIKWRQSEWGEVQFGDCLSGNLETWQKCVCEELTAAMPEDAEAKGTWVRVRKRRSQRFYQVQDTTIEPMGGDRQGSIGCSLELTQLAIGHQPWWSLALEAYGPPDTLIHTLKATATVLSASYPREFPLTPAASFAYPHWLQQVLQGNGEGCRGRND</sequence>
<dbReference type="Proteomes" id="UP001525890">
    <property type="component" value="Unassembled WGS sequence"/>
</dbReference>
<name>A0ABT2MNR4_9CYAN</name>
<evidence type="ECO:0008006" key="3">
    <source>
        <dbReference type="Google" id="ProtNLM"/>
    </source>
</evidence>
<reference evidence="1 2" key="1">
    <citation type="journal article" date="2022" name="Front. Microbiol.">
        <title>High genomic differentiation and limited gene flow indicate recent cryptic speciation within the genus Laspinema (cyanobacteria).</title>
        <authorList>
            <person name="Stanojkovic A."/>
            <person name="Skoupy S."/>
            <person name="Skaloud P."/>
            <person name="Dvorak P."/>
        </authorList>
    </citation>
    <scope>NUCLEOTIDE SEQUENCE [LARGE SCALE GENOMIC DNA]</scope>
    <source>
        <strain evidence="1 2">D2a</strain>
    </source>
</reference>
<keyword evidence="2" id="KW-1185">Reference proteome</keyword>
<evidence type="ECO:0000313" key="1">
    <source>
        <dbReference type="EMBL" id="MCT7966395.1"/>
    </source>
</evidence>
<accession>A0ABT2MNR4</accession>
<dbReference type="RefSeq" id="WP_368006039.1">
    <property type="nucleotide sequence ID" value="NZ_JAMXFF010000010.1"/>
</dbReference>
<protein>
    <recommendedName>
        <fullName evidence="3">CYTH domain-containing protein</fullName>
    </recommendedName>
</protein>
<dbReference type="EMBL" id="JAMXFF010000010">
    <property type="protein sequence ID" value="MCT7966395.1"/>
    <property type="molecule type" value="Genomic_DNA"/>
</dbReference>